<sequence length="574" mass="64964">MNRKFLDRLQKYITKSIVVAVAMAMATTLSFGQSEEGTGQKTKTEQPRVYERMIAHGAGAVEGFDTSSSVEAVNQAIQNGFKIIELDMEFSSDDKIIMLHDWDRTVTNYLGRTFDAPLTLKQFNNQLICGRFEPLTFDKLTKILDQNPQIRIVTDTKEDNIKLLTMIAEQYPAYINRMIPQIYDYKEFEPVEALGYQDIIFTLYMQDTIDYNKLLSFVKKNRIYAVTVGKDYWIKGLPQKLSRDGVVVYTHPVDTVEEAQEQFALGAYGIYSSQLTPEEVQGAGAEYYLMQADESGKRVKLTDTVLHQDAVRAVQIHGNLEGKALKYKLDGKNLEERMAELSDSPSTVHDLSVELWDMSGKSEENTRKPLYIMNYILTKDQGEIRILDKKYAYRLKALKELPDFTAVLSQADPKETLGSMIEILSKSFIAKAGSYYYYNNESAGSYSVGDELMSPQKSISGNVIVPLAETLEQLGAEGITMDSARYVYMDMNHVRTIGQVYGNYVRKDIHNVKVSVPLSLYRGKTMGGGEIISTVSGRNFIEDRDLLIILPQNCKVSKETAAQLIEFADRLYKN</sequence>
<gene>
    <name evidence="2" type="ORF">EQM06_10285</name>
</gene>
<accession>A0A410PXH1</accession>
<name>A0A410PXH1_9FIRM</name>
<dbReference type="KEGG" id="amij:EQM06_10285"/>
<dbReference type="Gene3D" id="3.20.20.190">
    <property type="entry name" value="Phosphatidylinositol (PI) phosphodiesterase"/>
    <property type="match status" value="1"/>
</dbReference>
<dbReference type="Proteomes" id="UP000287601">
    <property type="component" value="Chromosome"/>
</dbReference>
<evidence type="ECO:0000313" key="3">
    <source>
        <dbReference type="Proteomes" id="UP000287601"/>
    </source>
</evidence>
<keyword evidence="3" id="KW-1185">Reference proteome</keyword>
<organism evidence="2 3">
    <name type="scientific">Aminipila luticellarii</name>
    <dbReference type="NCBI Taxonomy" id="2507160"/>
    <lineage>
        <taxon>Bacteria</taxon>
        <taxon>Bacillati</taxon>
        <taxon>Bacillota</taxon>
        <taxon>Clostridia</taxon>
        <taxon>Peptostreptococcales</taxon>
        <taxon>Anaerovoracaceae</taxon>
        <taxon>Aminipila</taxon>
    </lineage>
</organism>
<dbReference type="SUPFAM" id="SSF51695">
    <property type="entry name" value="PLC-like phosphodiesterases"/>
    <property type="match status" value="1"/>
</dbReference>
<dbReference type="InterPro" id="IPR030395">
    <property type="entry name" value="GP_PDE_dom"/>
</dbReference>
<dbReference type="OrthoDB" id="2033680at2"/>
<dbReference type="AlphaFoldDB" id="A0A410PXH1"/>
<evidence type="ECO:0000313" key="2">
    <source>
        <dbReference type="EMBL" id="QAT43576.1"/>
    </source>
</evidence>
<feature type="domain" description="GP-PDE" evidence="1">
    <location>
        <begin position="69"/>
        <end position="150"/>
    </location>
</feature>
<protein>
    <recommendedName>
        <fullName evidence="1">GP-PDE domain-containing protein</fullName>
    </recommendedName>
</protein>
<evidence type="ECO:0000259" key="1">
    <source>
        <dbReference type="Pfam" id="PF03009"/>
    </source>
</evidence>
<dbReference type="Pfam" id="PF03009">
    <property type="entry name" value="GDPD"/>
    <property type="match status" value="1"/>
</dbReference>
<dbReference type="RefSeq" id="WP_128746354.1">
    <property type="nucleotide sequence ID" value="NZ_CP035281.1"/>
</dbReference>
<reference evidence="2 3" key="1">
    <citation type="submission" date="2019-01" db="EMBL/GenBank/DDBJ databases">
        <title>Draft genomes of a novel of Aminipila strains.</title>
        <authorList>
            <person name="Ma S."/>
        </authorList>
    </citation>
    <scope>NUCLEOTIDE SEQUENCE [LARGE SCALE GENOMIC DNA]</scope>
    <source>
        <strain evidence="3">JN-39</strain>
    </source>
</reference>
<proteinExistence type="predicted"/>
<dbReference type="EMBL" id="CP035281">
    <property type="protein sequence ID" value="QAT43576.1"/>
    <property type="molecule type" value="Genomic_DNA"/>
</dbReference>
<dbReference type="PROSITE" id="PS50007">
    <property type="entry name" value="PIPLC_X_DOMAIN"/>
    <property type="match status" value="1"/>
</dbReference>
<dbReference type="GO" id="GO:0006629">
    <property type="term" value="P:lipid metabolic process"/>
    <property type="evidence" value="ECO:0007669"/>
    <property type="project" value="InterPro"/>
</dbReference>
<dbReference type="InterPro" id="IPR017946">
    <property type="entry name" value="PLC-like_Pdiesterase_TIM-brl"/>
</dbReference>
<dbReference type="GO" id="GO:0008081">
    <property type="term" value="F:phosphoric diester hydrolase activity"/>
    <property type="evidence" value="ECO:0007669"/>
    <property type="project" value="InterPro"/>
</dbReference>